<dbReference type="PANTHER" id="PTHR46577:SF1">
    <property type="entry name" value="HTH-TYPE TRANSCRIPTIONAL REGULATORY PROTEIN GABR"/>
    <property type="match status" value="1"/>
</dbReference>
<dbReference type="Pfam" id="PF00392">
    <property type="entry name" value="GntR"/>
    <property type="match status" value="1"/>
</dbReference>
<evidence type="ECO:0000256" key="5">
    <source>
        <dbReference type="ARBA" id="ARBA00023163"/>
    </source>
</evidence>
<organism evidence="7 8">
    <name type="scientific">Allokutzneria multivorans</name>
    <dbReference type="NCBI Taxonomy" id="1142134"/>
    <lineage>
        <taxon>Bacteria</taxon>
        <taxon>Bacillati</taxon>
        <taxon>Actinomycetota</taxon>
        <taxon>Actinomycetes</taxon>
        <taxon>Pseudonocardiales</taxon>
        <taxon>Pseudonocardiaceae</taxon>
        <taxon>Allokutzneria</taxon>
    </lineage>
</organism>
<proteinExistence type="inferred from homology"/>
<dbReference type="Gene3D" id="3.40.640.10">
    <property type="entry name" value="Type I PLP-dependent aspartate aminotransferase-like (Major domain)"/>
    <property type="match status" value="1"/>
</dbReference>
<protein>
    <submittedName>
        <fullName evidence="7">PLP-dependent aminotransferase family protein</fullName>
    </submittedName>
</protein>
<dbReference type="InterPro" id="IPR015421">
    <property type="entry name" value="PyrdxlP-dep_Trfase_major"/>
</dbReference>
<dbReference type="InterPro" id="IPR036390">
    <property type="entry name" value="WH_DNA-bd_sf"/>
</dbReference>
<evidence type="ECO:0000313" key="8">
    <source>
        <dbReference type="Proteomes" id="UP001501747"/>
    </source>
</evidence>
<comment type="caution">
    <text evidence="7">The sequence shown here is derived from an EMBL/GenBank/DDBJ whole genome shotgun (WGS) entry which is preliminary data.</text>
</comment>
<dbReference type="Proteomes" id="UP001501747">
    <property type="component" value="Unassembled WGS sequence"/>
</dbReference>
<dbReference type="PANTHER" id="PTHR46577">
    <property type="entry name" value="HTH-TYPE TRANSCRIPTIONAL REGULATORY PROTEIN GABR"/>
    <property type="match status" value="1"/>
</dbReference>
<gene>
    <name evidence="7" type="ORF">GCM10022247_09990</name>
</gene>
<sequence length="442" mass="46584">MDDYRVIADAIAGDIAAGRLRPGERLIPQRQFARRHRIASSTAARVYGELVRRGLAVGEVGRGTFVRAGKPPLETALAEPGGARVDLELNFSVLPEQPGLLARSMERLMRPDVFGSALHPVVVQGDPATREIAAALLARTGWTPSPENVVFAGNGRQAIAAAIAALVPVGERLGVEALTYPVVKAIAARLGITLVPLPMDSHGIDPDALRQANVRAVYLQPTLHNPLGTSMPRERREAIAEVLQHLGICAIEDTIYTFLRDETAPLAAFAPAHTVVVDSLSKRISPGLTVGFLVPPTALVERIAGAVRSGTWAAPGFALAAASCWISDGTAEVIASAKRSDASARQALVRKELSSFAITGDAQAYHCWWELPEAWRAETFVAAAARRGIAVSPAAAFTVGSGRAPNAVRLATSAPAPDVLTAALRTLAAIARSAPESSELIH</sequence>
<dbReference type="Gene3D" id="3.90.1150.10">
    <property type="entry name" value="Aspartate Aminotransferase, domain 1"/>
    <property type="match status" value="1"/>
</dbReference>
<dbReference type="RefSeq" id="WP_344871327.1">
    <property type="nucleotide sequence ID" value="NZ_BAABAL010000005.1"/>
</dbReference>
<evidence type="ECO:0000256" key="1">
    <source>
        <dbReference type="ARBA" id="ARBA00005384"/>
    </source>
</evidence>
<dbReference type="InterPro" id="IPR015424">
    <property type="entry name" value="PyrdxlP-dep_Trfase"/>
</dbReference>
<dbReference type="InterPro" id="IPR051446">
    <property type="entry name" value="HTH_trans_reg/aminotransferase"/>
</dbReference>
<evidence type="ECO:0000256" key="4">
    <source>
        <dbReference type="ARBA" id="ARBA00023125"/>
    </source>
</evidence>
<evidence type="ECO:0000259" key="6">
    <source>
        <dbReference type="PROSITE" id="PS50949"/>
    </source>
</evidence>
<comment type="similarity">
    <text evidence="1">In the C-terminal section; belongs to the class-I pyridoxal-phosphate-dependent aminotransferase family.</text>
</comment>
<dbReference type="Gene3D" id="1.10.10.10">
    <property type="entry name" value="Winged helix-like DNA-binding domain superfamily/Winged helix DNA-binding domain"/>
    <property type="match status" value="1"/>
</dbReference>
<dbReference type="InterPro" id="IPR036388">
    <property type="entry name" value="WH-like_DNA-bd_sf"/>
</dbReference>
<keyword evidence="7" id="KW-0808">Transferase</keyword>
<dbReference type="InterPro" id="IPR004839">
    <property type="entry name" value="Aminotransferase_I/II_large"/>
</dbReference>
<keyword evidence="5" id="KW-0804">Transcription</keyword>
<keyword evidence="2" id="KW-0663">Pyridoxal phosphate</keyword>
<dbReference type="Pfam" id="PF00155">
    <property type="entry name" value="Aminotran_1_2"/>
    <property type="match status" value="1"/>
</dbReference>
<keyword evidence="4" id="KW-0238">DNA-binding</keyword>
<dbReference type="CDD" id="cd00609">
    <property type="entry name" value="AAT_like"/>
    <property type="match status" value="1"/>
</dbReference>
<accession>A0ABP7R664</accession>
<keyword evidence="7" id="KW-0032">Aminotransferase</keyword>
<dbReference type="SMART" id="SM00345">
    <property type="entry name" value="HTH_GNTR"/>
    <property type="match status" value="1"/>
</dbReference>
<keyword evidence="3" id="KW-0805">Transcription regulation</keyword>
<dbReference type="PROSITE" id="PS50949">
    <property type="entry name" value="HTH_GNTR"/>
    <property type="match status" value="1"/>
</dbReference>
<dbReference type="SUPFAM" id="SSF46785">
    <property type="entry name" value="Winged helix' DNA-binding domain"/>
    <property type="match status" value="1"/>
</dbReference>
<evidence type="ECO:0000313" key="7">
    <source>
        <dbReference type="EMBL" id="GAA3992805.1"/>
    </source>
</evidence>
<dbReference type="InterPro" id="IPR015422">
    <property type="entry name" value="PyrdxlP-dep_Trfase_small"/>
</dbReference>
<keyword evidence="8" id="KW-1185">Reference proteome</keyword>
<dbReference type="EMBL" id="BAABAL010000005">
    <property type="protein sequence ID" value="GAA3992805.1"/>
    <property type="molecule type" value="Genomic_DNA"/>
</dbReference>
<evidence type="ECO:0000256" key="3">
    <source>
        <dbReference type="ARBA" id="ARBA00023015"/>
    </source>
</evidence>
<name>A0ABP7R664_9PSEU</name>
<feature type="domain" description="HTH gntR-type" evidence="6">
    <location>
        <begin position="1"/>
        <end position="69"/>
    </location>
</feature>
<dbReference type="InterPro" id="IPR000524">
    <property type="entry name" value="Tscrpt_reg_HTH_GntR"/>
</dbReference>
<evidence type="ECO:0000256" key="2">
    <source>
        <dbReference type="ARBA" id="ARBA00022898"/>
    </source>
</evidence>
<dbReference type="SUPFAM" id="SSF53383">
    <property type="entry name" value="PLP-dependent transferases"/>
    <property type="match status" value="1"/>
</dbReference>
<reference evidence="8" key="1">
    <citation type="journal article" date="2019" name="Int. J. Syst. Evol. Microbiol.">
        <title>The Global Catalogue of Microorganisms (GCM) 10K type strain sequencing project: providing services to taxonomists for standard genome sequencing and annotation.</title>
        <authorList>
            <consortium name="The Broad Institute Genomics Platform"/>
            <consortium name="The Broad Institute Genome Sequencing Center for Infectious Disease"/>
            <person name="Wu L."/>
            <person name="Ma J."/>
        </authorList>
    </citation>
    <scope>NUCLEOTIDE SEQUENCE [LARGE SCALE GENOMIC DNA]</scope>
    <source>
        <strain evidence="8">JCM 17342</strain>
    </source>
</reference>
<dbReference type="GO" id="GO:0008483">
    <property type="term" value="F:transaminase activity"/>
    <property type="evidence" value="ECO:0007669"/>
    <property type="project" value="UniProtKB-KW"/>
</dbReference>